<evidence type="ECO:0000256" key="5">
    <source>
        <dbReference type="ARBA" id="ARBA00023015"/>
    </source>
</evidence>
<proteinExistence type="inferred from homology"/>
<dbReference type="InterPro" id="IPR044888">
    <property type="entry name" value="Mediatior_Med7_sf"/>
</dbReference>
<feature type="region of interest" description="Disordered" evidence="11">
    <location>
        <begin position="213"/>
        <end position="233"/>
    </location>
</feature>
<comment type="caution">
    <text evidence="12">The sequence shown here is derived from an EMBL/GenBank/DDBJ whole genome shotgun (WGS) entry which is preliminary data.</text>
</comment>
<comment type="subunit">
    <text evidence="3 10">Component of the Mediator complex.</text>
</comment>
<dbReference type="Pfam" id="PF05983">
    <property type="entry name" value="Med7"/>
    <property type="match status" value="1"/>
</dbReference>
<evidence type="ECO:0000256" key="3">
    <source>
        <dbReference type="ARBA" id="ARBA00011837"/>
    </source>
</evidence>
<evidence type="ECO:0000313" key="13">
    <source>
        <dbReference type="Proteomes" id="UP000037904"/>
    </source>
</evidence>
<evidence type="ECO:0000256" key="4">
    <source>
        <dbReference type="ARBA" id="ARBA00020631"/>
    </source>
</evidence>
<dbReference type="InterPro" id="IPR009244">
    <property type="entry name" value="Mediatior_Med7"/>
</dbReference>
<comment type="subcellular location">
    <subcellularLocation>
        <location evidence="1 10">Nucleus</location>
    </subcellularLocation>
</comment>
<protein>
    <recommendedName>
        <fullName evidence="4 10">Mediator of RNA polymerase II transcription subunit 7</fullName>
    </recommendedName>
</protein>
<dbReference type="Gene3D" id="6.10.140.1520">
    <property type="match status" value="1"/>
</dbReference>
<sequence>MAEQQQEAQALSSMFPNPPPFWQEFTPDKISRIQELRTAYINQNGGDPLAARVPDVPEDLINLQPPAEPADGRWRVFGDQYMLDDKLPTLEDQGITNLPSSSQSESKDAKRFDRAFELKRLAKSLLLNFLELSGTLSRNPSHAEAKVQDLRTLFINFHHILNEYRPHQARESVIALMQENLDRTRTETMAIRTQVDKARRVLDGLGSLSVPDVPKALGQQSEEENRDALAKQREADVWATTDALFT</sequence>
<evidence type="ECO:0000256" key="11">
    <source>
        <dbReference type="SAM" id="MobiDB-lite"/>
    </source>
</evidence>
<evidence type="ECO:0000256" key="7">
    <source>
        <dbReference type="ARBA" id="ARBA00023163"/>
    </source>
</evidence>
<dbReference type="PANTHER" id="PTHR21428:SF11">
    <property type="entry name" value="MEDIATOR OF RNA POLYMERASE II TRANSCRIPTION SUBUNIT 7"/>
    <property type="match status" value="1"/>
</dbReference>
<evidence type="ECO:0000256" key="2">
    <source>
        <dbReference type="ARBA" id="ARBA00009994"/>
    </source>
</evidence>
<dbReference type="Proteomes" id="UP000037904">
    <property type="component" value="Unassembled WGS sequence"/>
</dbReference>
<dbReference type="SUPFAM" id="SSF140718">
    <property type="entry name" value="Mediator hinge subcomplex-like"/>
    <property type="match status" value="1"/>
</dbReference>
<keyword evidence="7 10" id="KW-0804">Transcription</keyword>
<evidence type="ECO:0000256" key="1">
    <source>
        <dbReference type="ARBA" id="ARBA00004123"/>
    </source>
</evidence>
<evidence type="ECO:0000256" key="10">
    <source>
        <dbReference type="RuleBase" id="RU364060"/>
    </source>
</evidence>
<keyword evidence="6 10" id="KW-0010">Activator</keyword>
<organism evidence="12 13">
    <name type="scientific">Fusarium langsethiae</name>
    <dbReference type="NCBI Taxonomy" id="179993"/>
    <lineage>
        <taxon>Eukaryota</taxon>
        <taxon>Fungi</taxon>
        <taxon>Dikarya</taxon>
        <taxon>Ascomycota</taxon>
        <taxon>Pezizomycotina</taxon>
        <taxon>Sordariomycetes</taxon>
        <taxon>Hypocreomycetidae</taxon>
        <taxon>Hypocreales</taxon>
        <taxon>Nectriaceae</taxon>
        <taxon>Fusarium</taxon>
    </lineage>
</organism>
<dbReference type="AlphaFoldDB" id="A0A0N0DFA5"/>
<comment type="similarity">
    <text evidence="2 10">Belongs to the Mediator complex subunit 7 family.</text>
</comment>
<keyword evidence="13" id="KW-1185">Reference proteome</keyword>
<dbReference type="EMBL" id="JXCE01000068">
    <property type="protein sequence ID" value="KPA42344.1"/>
    <property type="molecule type" value="Genomic_DNA"/>
</dbReference>
<dbReference type="OrthoDB" id="10253553at2759"/>
<dbReference type="InterPro" id="IPR037212">
    <property type="entry name" value="Med7/Med21-like"/>
</dbReference>
<dbReference type="GO" id="GO:0016592">
    <property type="term" value="C:mediator complex"/>
    <property type="evidence" value="ECO:0007669"/>
    <property type="project" value="InterPro"/>
</dbReference>
<evidence type="ECO:0000256" key="8">
    <source>
        <dbReference type="ARBA" id="ARBA00023242"/>
    </source>
</evidence>
<keyword evidence="5 10" id="KW-0805">Transcription regulation</keyword>
<accession>A0A0N0DFA5</accession>
<evidence type="ECO:0000256" key="6">
    <source>
        <dbReference type="ARBA" id="ARBA00023159"/>
    </source>
</evidence>
<dbReference type="GO" id="GO:0070847">
    <property type="term" value="C:core mediator complex"/>
    <property type="evidence" value="ECO:0007669"/>
    <property type="project" value="TreeGrafter"/>
</dbReference>
<keyword evidence="8 10" id="KW-0539">Nucleus</keyword>
<dbReference type="GO" id="GO:0003712">
    <property type="term" value="F:transcription coregulator activity"/>
    <property type="evidence" value="ECO:0007669"/>
    <property type="project" value="InterPro"/>
</dbReference>
<feature type="region of interest" description="Disordered" evidence="11">
    <location>
        <begin position="1"/>
        <end position="20"/>
    </location>
</feature>
<feature type="compositionally biased region" description="Low complexity" evidence="11">
    <location>
        <begin position="1"/>
        <end position="10"/>
    </location>
</feature>
<reference evidence="12 13" key="1">
    <citation type="submission" date="2015-04" db="EMBL/GenBank/DDBJ databases">
        <title>The draft genome sequence of Fusarium langsethiae, a T-2/HT-2 mycotoxin producer.</title>
        <authorList>
            <person name="Lysoe E."/>
            <person name="Divon H.H."/>
            <person name="Terzi V."/>
            <person name="Orru L."/>
            <person name="Lamontanara A."/>
            <person name="Kolseth A.-K."/>
            <person name="Frandsen R.J."/>
            <person name="Nielsen K."/>
            <person name="Thrane U."/>
        </authorList>
    </citation>
    <scope>NUCLEOTIDE SEQUENCE [LARGE SCALE GENOMIC DNA]</scope>
    <source>
        <strain evidence="12 13">Fl201059</strain>
    </source>
</reference>
<dbReference type="GO" id="GO:0006357">
    <property type="term" value="P:regulation of transcription by RNA polymerase II"/>
    <property type="evidence" value="ECO:0007669"/>
    <property type="project" value="InterPro"/>
</dbReference>
<evidence type="ECO:0000313" key="12">
    <source>
        <dbReference type="EMBL" id="KPA42344.1"/>
    </source>
</evidence>
<dbReference type="PANTHER" id="PTHR21428">
    <property type="entry name" value="MEDIATOR OF RNA POLYMERASE II TRANSCRIPTION SUBUNIT 7"/>
    <property type="match status" value="1"/>
</dbReference>
<comment type="function">
    <text evidence="9">Component of the Mediator complex, a coactivator involved in the regulated transcription of nearly all RNA polymerase II-dependent genes. Mediator functions as a bridge to convey information from gene-specific regulatory proteins to the basal RNA polymerase II transcription machinery. Mediator is recruited to promoters by direct interactions with regulatory proteins and serves as a scaffold for the assembly of a functional preinitiation complex with RNA polymerase II and the general transcription factors.</text>
</comment>
<evidence type="ECO:0000256" key="9">
    <source>
        <dbReference type="ARBA" id="ARBA00025687"/>
    </source>
</evidence>
<gene>
    <name evidence="12" type="ORF">FLAG1_04772</name>
</gene>
<name>A0A0N0DFA5_FUSLA</name>
<dbReference type="Gene3D" id="6.10.140.200">
    <property type="match status" value="1"/>
</dbReference>